<sequence>MKWSALSLVSFVFSAFASPLHPTSRSTRLDLYTLRISTRSSKTLDGQYLGLKNSTVGVYQDSSALRIYPTTSDSSGNVELHVYPNGVVDHALALRGGSAQLDFLEVADPAMSTDALSEPDTRKNNPGEDLDWRSFVLNAEPQTAGKPANCLGYSAKDGRWVVVPFGVDGEWSVKFQTDDGIFAEDYVPIDITYEKVTSV</sequence>
<organism evidence="2 3">
    <name type="scientific">Phialemonium thermophilum</name>
    <dbReference type="NCBI Taxonomy" id="223376"/>
    <lineage>
        <taxon>Eukaryota</taxon>
        <taxon>Fungi</taxon>
        <taxon>Dikarya</taxon>
        <taxon>Ascomycota</taxon>
        <taxon>Pezizomycotina</taxon>
        <taxon>Sordariomycetes</taxon>
        <taxon>Sordariomycetidae</taxon>
        <taxon>Cephalothecales</taxon>
        <taxon>Cephalothecaceae</taxon>
        <taxon>Phialemonium</taxon>
    </lineage>
</organism>
<name>A0ABR3Y4Z4_9PEZI</name>
<evidence type="ECO:0000313" key="2">
    <source>
        <dbReference type="EMBL" id="KAL1883128.1"/>
    </source>
</evidence>
<feature type="chain" id="PRO_5047287629" evidence="1">
    <location>
        <begin position="18"/>
        <end position="199"/>
    </location>
</feature>
<keyword evidence="3" id="KW-1185">Reference proteome</keyword>
<protein>
    <submittedName>
        <fullName evidence="2">Uncharacterized protein</fullName>
    </submittedName>
</protein>
<comment type="caution">
    <text evidence="2">The sequence shown here is derived from an EMBL/GenBank/DDBJ whole genome shotgun (WGS) entry which is preliminary data.</text>
</comment>
<proteinExistence type="predicted"/>
<dbReference type="Proteomes" id="UP001586593">
    <property type="component" value="Unassembled WGS sequence"/>
</dbReference>
<evidence type="ECO:0000313" key="3">
    <source>
        <dbReference type="Proteomes" id="UP001586593"/>
    </source>
</evidence>
<gene>
    <name evidence="2" type="ORF">VTK73DRAFT_9495</name>
</gene>
<reference evidence="2 3" key="1">
    <citation type="journal article" date="2024" name="Commun. Biol.">
        <title>Comparative genomic analysis of thermophilic fungi reveals convergent evolutionary adaptations and gene losses.</title>
        <authorList>
            <person name="Steindorff A.S."/>
            <person name="Aguilar-Pontes M.V."/>
            <person name="Robinson A.J."/>
            <person name="Andreopoulos B."/>
            <person name="LaButti K."/>
            <person name="Kuo A."/>
            <person name="Mondo S."/>
            <person name="Riley R."/>
            <person name="Otillar R."/>
            <person name="Haridas S."/>
            <person name="Lipzen A."/>
            <person name="Grimwood J."/>
            <person name="Schmutz J."/>
            <person name="Clum A."/>
            <person name="Reid I.D."/>
            <person name="Moisan M.C."/>
            <person name="Butler G."/>
            <person name="Nguyen T.T.M."/>
            <person name="Dewar K."/>
            <person name="Conant G."/>
            <person name="Drula E."/>
            <person name="Henrissat B."/>
            <person name="Hansel C."/>
            <person name="Singer S."/>
            <person name="Hutchinson M.I."/>
            <person name="de Vries R.P."/>
            <person name="Natvig D.O."/>
            <person name="Powell A.J."/>
            <person name="Tsang A."/>
            <person name="Grigoriev I.V."/>
        </authorList>
    </citation>
    <scope>NUCLEOTIDE SEQUENCE [LARGE SCALE GENOMIC DNA]</scope>
    <source>
        <strain evidence="2 3">ATCC 24622</strain>
    </source>
</reference>
<accession>A0ABR3Y4Z4</accession>
<feature type="signal peptide" evidence="1">
    <location>
        <begin position="1"/>
        <end position="17"/>
    </location>
</feature>
<evidence type="ECO:0000256" key="1">
    <source>
        <dbReference type="SAM" id="SignalP"/>
    </source>
</evidence>
<keyword evidence="1" id="KW-0732">Signal</keyword>
<dbReference type="EMBL" id="JAZHXJ010000008">
    <property type="protein sequence ID" value="KAL1883128.1"/>
    <property type="molecule type" value="Genomic_DNA"/>
</dbReference>